<gene>
    <name evidence="1" type="ORF">Clopa_4964</name>
</gene>
<dbReference type="HOGENOM" id="CLU_2842093_0_0_9"/>
<organism evidence="1 2">
    <name type="scientific">Clostridium pasteurianum BC1</name>
    <dbReference type="NCBI Taxonomy" id="86416"/>
    <lineage>
        <taxon>Bacteria</taxon>
        <taxon>Bacillati</taxon>
        <taxon>Bacillota</taxon>
        <taxon>Clostridia</taxon>
        <taxon>Eubacteriales</taxon>
        <taxon>Clostridiaceae</taxon>
        <taxon>Clostridium</taxon>
    </lineage>
</organism>
<geneLocation type="plasmid" evidence="1 2">
    <name>pCLOPA01</name>
</geneLocation>
<keyword evidence="2" id="KW-1185">Reference proteome</keyword>
<evidence type="ECO:0000313" key="1">
    <source>
        <dbReference type="EMBL" id="AGK99625.1"/>
    </source>
</evidence>
<reference evidence="1 2" key="1">
    <citation type="submission" date="2012-01" db="EMBL/GenBank/DDBJ databases">
        <title>Complete sequence of plasmid of Clostridium pasteurianum BC1.</title>
        <authorList>
            <consortium name="US DOE Joint Genome Institute"/>
            <person name="Lucas S."/>
            <person name="Han J."/>
            <person name="Lapidus A."/>
            <person name="Cheng J.-F."/>
            <person name="Goodwin L."/>
            <person name="Pitluck S."/>
            <person name="Peters L."/>
            <person name="Mikhailova N."/>
            <person name="Teshima H."/>
            <person name="Detter J.C."/>
            <person name="Han C."/>
            <person name="Tapia R."/>
            <person name="Land M."/>
            <person name="Hauser L."/>
            <person name="Kyrpides N."/>
            <person name="Ivanova N."/>
            <person name="Pagani I."/>
            <person name="Dunn J."/>
            <person name="Taghavi S."/>
            <person name="Francis A."/>
            <person name="van der Lelie D."/>
            <person name="Woyke T."/>
        </authorList>
    </citation>
    <scope>NUCLEOTIDE SEQUENCE [LARGE SCALE GENOMIC DNA]</scope>
    <source>
        <strain evidence="1 2">BC1</strain>
        <plasmid evidence="1 2">pCLOPA01</plasmid>
    </source>
</reference>
<name>R4KJ17_CLOPA</name>
<accession>R4KJ17</accession>
<dbReference type="KEGG" id="cpas:Clopa_4964"/>
<sequence length="65" mass="7543">MNNIILLPPIPHIVNKDIILLVSLFFHFLKTIDTSVKLTYNYIKVSLTYPNVAKIINEYVKNKNV</sequence>
<dbReference type="EMBL" id="CP003262">
    <property type="protein sequence ID" value="AGK99625.1"/>
    <property type="molecule type" value="Genomic_DNA"/>
</dbReference>
<proteinExistence type="predicted"/>
<protein>
    <submittedName>
        <fullName evidence="1">Uncharacterized protein</fullName>
    </submittedName>
</protein>
<evidence type="ECO:0000313" key="2">
    <source>
        <dbReference type="Proteomes" id="UP000013523"/>
    </source>
</evidence>
<keyword evidence="1" id="KW-0614">Plasmid</keyword>
<dbReference type="Proteomes" id="UP000013523">
    <property type="component" value="Plasmid pCLOPA01"/>
</dbReference>
<dbReference type="AlphaFoldDB" id="R4KJ17"/>